<evidence type="ECO:0000256" key="3">
    <source>
        <dbReference type="ARBA" id="ARBA00022475"/>
    </source>
</evidence>
<evidence type="ECO:0000256" key="4">
    <source>
        <dbReference type="ARBA" id="ARBA00022741"/>
    </source>
</evidence>
<dbReference type="PROSITE" id="PS50893">
    <property type="entry name" value="ABC_TRANSPORTER_2"/>
    <property type="match status" value="1"/>
</dbReference>
<keyword evidence="10" id="KW-0378">Hydrolase</keyword>
<accession>A0A166D0S3</accession>
<comment type="similarity">
    <text evidence="8">Belongs to the ABC transporter superfamily. Drug exporter-1 (DrugE1) (TC 3.A.1.105) family.</text>
</comment>
<proteinExistence type="inferred from homology"/>
<dbReference type="GO" id="GO:1900753">
    <property type="term" value="P:doxorubicin transport"/>
    <property type="evidence" value="ECO:0007669"/>
    <property type="project" value="InterPro"/>
</dbReference>
<keyword evidence="5 10" id="KW-0067">ATP-binding</keyword>
<evidence type="ECO:0000256" key="5">
    <source>
        <dbReference type="ARBA" id="ARBA00022840"/>
    </source>
</evidence>
<dbReference type="InterPro" id="IPR003439">
    <property type="entry name" value="ABC_transporter-like_ATP-bd"/>
</dbReference>
<dbReference type="SUPFAM" id="SSF52540">
    <property type="entry name" value="P-loop containing nucleoside triphosphate hydrolases"/>
    <property type="match status" value="1"/>
</dbReference>
<dbReference type="PROSITE" id="PS00211">
    <property type="entry name" value="ABC_TRANSPORTER_1"/>
    <property type="match status" value="1"/>
</dbReference>
<evidence type="ECO:0000313" key="11">
    <source>
        <dbReference type="Proteomes" id="UP000077275"/>
    </source>
</evidence>
<dbReference type="Pfam" id="PF00005">
    <property type="entry name" value="ABC_tran"/>
    <property type="match status" value="1"/>
</dbReference>
<dbReference type="InterPro" id="IPR050763">
    <property type="entry name" value="ABC_transporter_ATP-binding"/>
</dbReference>
<keyword evidence="6" id="KW-1278">Translocase</keyword>
<keyword evidence="2" id="KW-0813">Transport</keyword>
<dbReference type="InterPro" id="IPR027417">
    <property type="entry name" value="P-loop_NTPase"/>
</dbReference>
<dbReference type="PATRIC" id="fig|47311.3.peg.1895"/>
<keyword evidence="11" id="KW-1185">Reference proteome</keyword>
<keyword evidence="3" id="KW-1003">Cell membrane</keyword>
<dbReference type="GO" id="GO:0016887">
    <property type="term" value="F:ATP hydrolysis activity"/>
    <property type="evidence" value="ECO:0007669"/>
    <property type="project" value="InterPro"/>
</dbReference>
<dbReference type="GO" id="GO:0005886">
    <property type="term" value="C:plasma membrane"/>
    <property type="evidence" value="ECO:0007669"/>
    <property type="project" value="UniProtKB-SubCell"/>
</dbReference>
<keyword evidence="7" id="KW-0472">Membrane</keyword>
<dbReference type="PANTHER" id="PTHR42711:SF19">
    <property type="entry name" value="DOXORUBICIN RESISTANCE ATP-BINDING PROTEIN DRRA"/>
    <property type="match status" value="1"/>
</dbReference>
<dbReference type="NCBIfam" id="TIGR01188">
    <property type="entry name" value="drrA"/>
    <property type="match status" value="1"/>
</dbReference>
<evidence type="ECO:0000256" key="1">
    <source>
        <dbReference type="ARBA" id="ARBA00004413"/>
    </source>
</evidence>
<dbReference type="EC" id="3.6.3.-" evidence="10"/>
<dbReference type="InterPro" id="IPR025302">
    <property type="entry name" value="DrrA1/2-like_C"/>
</dbReference>
<evidence type="ECO:0000256" key="7">
    <source>
        <dbReference type="ARBA" id="ARBA00023136"/>
    </source>
</evidence>
<dbReference type="STRING" id="47311.MBCUT_17450"/>
<dbReference type="AlphaFoldDB" id="A0A166D0S3"/>
<comment type="subcellular location">
    <subcellularLocation>
        <location evidence="1">Cell membrane</location>
        <topology evidence="1">Peripheral membrane protein</topology>
        <orientation evidence="1">Cytoplasmic side</orientation>
    </subcellularLocation>
</comment>
<dbReference type="Proteomes" id="UP000077275">
    <property type="component" value="Unassembled WGS sequence"/>
</dbReference>
<comment type="caution">
    <text evidence="10">The sequence shown here is derived from an EMBL/GenBank/DDBJ whole genome shotgun (WGS) entry which is preliminary data.</text>
</comment>
<dbReference type="Pfam" id="PF13732">
    <property type="entry name" value="DrrA1-3_C"/>
    <property type="match status" value="1"/>
</dbReference>
<dbReference type="GO" id="GO:0043215">
    <property type="term" value="P:daunorubicin transport"/>
    <property type="evidence" value="ECO:0007669"/>
    <property type="project" value="InterPro"/>
</dbReference>
<gene>
    <name evidence="10" type="primary">drrA_2</name>
    <name evidence="10" type="ORF">MBCUT_17450</name>
</gene>
<protein>
    <submittedName>
        <fullName evidence="10">Daunorubicin/doxorubicin resistance ATP-binding protein DrrA</fullName>
        <ecNumber evidence="10">3.6.3.-</ecNumber>
    </submittedName>
</protein>
<dbReference type="InterPro" id="IPR017871">
    <property type="entry name" value="ABC_transporter-like_CS"/>
</dbReference>
<name>A0A166D0S3_9EURY</name>
<evidence type="ECO:0000313" key="10">
    <source>
        <dbReference type="EMBL" id="KZX15078.1"/>
    </source>
</evidence>
<keyword evidence="4" id="KW-0547">Nucleotide-binding</keyword>
<evidence type="ECO:0000256" key="2">
    <source>
        <dbReference type="ARBA" id="ARBA00022448"/>
    </source>
</evidence>
<dbReference type="FunFam" id="3.40.50.300:FF:000589">
    <property type="entry name" value="ABC transporter, ATP-binding subunit"/>
    <property type="match status" value="1"/>
</dbReference>
<dbReference type="InterPro" id="IPR003593">
    <property type="entry name" value="AAA+_ATPase"/>
</dbReference>
<dbReference type="Gene3D" id="3.40.50.300">
    <property type="entry name" value="P-loop containing nucleotide triphosphate hydrolases"/>
    <property type="match status" value="1"/>
</dbReference>
<feature type="domain" description="ABC transporter" evidence="9">
    <location>
        <begin position="15"/>
        <end position="245"/>
    </location>
</feature>
<dbReference type="GO" id="GO:0005524">
    <property type="term" value="F:ATP binding"/>
    <property type="evidence" value="ECO:0007669"/>
    <property type="project" value="UniProtKB-KW"/>
</dbReference>
<evidence type="ECO:0000259" key="9">
    <source>
        <dbReference type="PROSITE" id="PS50893"/>
    </source>
</evidence>
<sequence>MNRKENINENETLAIEARGLVKIFDKYTAVDKVDLSVPVGSIYGLVGPNGAGKTTIINMLATLSQPNAGTIKVFGYDAQKEAHAVRQLIGLTGQFASIDENLSALENLIIFGKLLGLSGAESKKRAYELLEDFGLKNVAKRSIEKFSGGMRRRIDLAVSLILEPPLIFLDEPTTGLDPRTRAQMWKTIRKLVKKGSTILLTTQYLDEADQLADRIMLIDHGKVAIDGTPDQLKDSIGAESLQLTVRNIEKVHDAVKIVKKILDVEVQLLEASNVTAPLNSPDKLVEILNELNKANIDLSGIQVRRPTLDDVFMALTGESIEEENKKKEIGEEIMKEEVVKEEKMQKKKEIGEEIMKEKVIKQEITQKGEIK</sequence>
<dbReference type="EMBL" id="LWMW01000132">
    <property type="protein sequence ID" value="KZX15078.1"/>
    <property type="molecule type" value="Genomic_DNA"/>
</dbReference>
<dbReference type="SMART" id="SM00382">
    <property type="entry name" value="AAA"/>
    <property type="match status" value="1"/>
</dbReference>
<evidence type="ECO:0000256" key="8">
    <source>
        <dbReference type="ARBA" id="ARBA00049985"/>
    </source>
</evidence>
<dbReference type="PANTHER" id="PTHR42711">
    <property type="entry name" value="ABC TRANSPORTER ATP-BINDING PROTEIN"/>
    <property type="match status" value="1"/>
</dbReference>
<reference evidence="10 11" key="1">
    <citation type="submission" date="2016-04" db="EMBL/GenBank/DDBJ databases">
        <title>Genome sequence of Methanobrevibacter cuticularis DSM 11139.</title>
        <authorList>
            <person name="Poehlein A."/>
            <person name="Seedorf H."/>
            <person name="Daniel R."/>
        </authorList>
    </citation>
    <scope>NUCLEOTIDE SEQUENCE [LARGE SCALE GENOMIC DNA]</scope>
    <source>
        <strain evidence="10 11">DSM 11139</strain>
    </source>
</reference>
<organism evidence="10 11">
    <name type="scientific">Methanobrevibacter cuticularis</name>
    <dbReference type="NCBI Taxonomy" id="47311"/>
    <lineage>
        <taxon>Archaea</taxon>
        <taxon>Methanobacteriati</taxon>
        <taxon>Methanobacteriota</taxon>
        <taxon>Methanomada group</taxon>
        <taxon>Methanobacteria</taxon>
        <taxon>Methanobacteriales</taxon>
        <taxon>Methanobacteriaceae</taxon>
        <taxon>Methanobrevibacter</taxon>
    </lineage>
</organism>
<dbReference type="InterPro" id="IPR005894">
    <property type="entry name" value="DrrA"/>
</dbReference>
<evidence type="ECO:0000256" key="6">
    <source>
        <dbReference type="ARBA" id="ARBA00022967"/>
    </source>
</evidence>